<dbReference type="InterPro" id="IPR034660">
    <property type="entry name" value="DinB/YfiT-like"/>
</dbReference>
<organism evidence="1 2">
    <name type="scientific">Actinomycetospora atypica</name>
    <dbReference type="NCBI Taxonomy" id="1290095"/>
    <lineage>
        <taxon>Bacteria</taxon>
        <taxon>Bacillati</taxon>
        <taxon>Actinomycetota</taxon>
        <taxon>Actinomycetes</taxon>
        <taxon>Pseudonocardiales</taxon>
        <taxon>Pseudonocardiaceae</taxon>
        <taxon>Actinomycetospora</taxon>
    </lineage>
</organism>
<gene>
    <name evidence="1" type="ORF">ACFPBZ_15310</name>
</gene>
<name>A0ABV9YNL1_9PSEU</name>
<dbReference type="NCBIfam" id="TIGR03085">
    <property type="entry name" value="TIGR03085 family metal-binding protein"/>
    <property type="match status" value="1"/>
</dbReference>
<keyword evidence="2" id="KW-1185">Reference proteome</keyword>
<reference evidence="2" key="1">
    <citation type="journal article" date="2019" name="Int. J. Syst. Evol. Microbiol.">
        <title>The Global Catalogue of Microorganisms (GCM) 10K type strain sequencing project: providing services to taxonomists for standard genome sequencing and annotation.</title>
        <authorList>
            <consortium name="The Broad Institute Genomics Platform"/>
            <consortium name="The Broad Institute Genome Sequencing Center for Infectious Disease"/>
            <person name="Wu L."/>
            <person name="Ma J."/>
        </authorList>
    </citation>
    <scope>NUCLEOTIDE SEQUENCE [LARGE SCALE GENOMIC DNA]</scope>
    <source>
        <strain evidence="2">CGMCC 4.7093</strain>
    </source>
</reference>
<dbReference type="SUPFAM" id="SSF109854">
    <property type="entry name" value="DinB/YfiT-like putative metalloenzymes"/>
    <property type="match status" value="1"/>
</dbReference>
<accession>A0ABV9YNL1</accession>
<dbReference type="NCBIfam" id="TIGR03083">
    <property type="entry name" value="maleylpyruvate isomerase family mycothiol-dependent enzyme"/>
    <property type="match status" value="1"/>
</dbReference>
<dbReference type="InterPro" id="IPR017517">
    <property type="entry name" value="Maleyloyr_isom"/>
</dbReference>
<dbReference type="Proteomes" id="UP001595947">
    <property type="component" value="Unassembled WGS sequence"/>
</dbReference>
<dbReference type="InterPro" id="IPR017519">
    <property type="entry name" value="CHP03085"/>
</dbReference>
<sequence length="214" mass="23147">MTASRSTGAVAAAERNALADLFLERGPDEPTLCGDWTTNDLLAHLVIRERRPDAAPGILIPPLAFWTQRVQARTAQRDFGANVALIRSGPPTWSPLALPPLGGVDVQEYFIHHEDVRRAVEGWSPRPVDEARDKLLWTQLGVLGKLAYRSSPVGVTLRRPDGAEHNAKSGARTVTIVGEPSELVLFTSGREQCVVSFEGEPADVAAVKGTDRGL</sequence>
<comment type="caution">
    <text evidence="1">The sequence shown here is derived from an EMBL/GenBank/DDBJ whole genome shotgun (WGS) entry which is preliminary data.</text>
</comment>
<proteinExistence type="predicted"/>
<dbReference type="EMBL" id="JBHSIV010000015">
    <property type="protein sequence ID" value="MFC5063589.1"/>
    <property type="molecule type" value="Genomic_DNA"/>
</dbReference>
<evidence type="ECO:0000313" key="1">
    <source>
        <dbReference type="EMBL" id="MFC5063589.1"/>
    </source>
</evidence>
<evidence type="ECO:0000313" key="2">
    <source>
        <dbReference type="Proteomes" id="UP001595947"/>
    </source>
</evidence>
<protein>
    <submittedName>
        <fullName evidence="1">TIGR03085 family metal-binding protein</fullName>
    </submittedName>
</protein>
<dbReference type="RefSeq" id="WP_378036937.1">
    <property type="nucleotide sequence ID" value="NZ_JBHSIV010000015.1"/>
</dbReference>